<comment type="similarity">
    <text evidence="1">Belongs to the short-chain dehydrogenases/reductases (SDR) family.</text>
</comment>
<dbReference type="PANTHER" id="PTHR43943">
    <property type="entry name" value="DEHYDROGENASE/REDUCTASE (SDR FAMILY) MEMBER 4"/>
    <property type="match status" value="1"/>
</dbReference>
<dbReference type="PANTHER" id="PTHR43943:SF2">
    <property type="entry name" value="DEHYDROGENASE_REDUCTASE 4"/>
    <property type="match status" value="1"/>
</dbReference>
<dbReference type="PROSITE" id="PS00061">
    <property type="entry name" value="ADH_SHORT"/>
    <property type="match status" value="1"/>
</dbReference>
<dbReference type="GO" id="GO:0004090">
    <property type="term" value="F:carbonyl reductase (NADPH) activity"/>
    <property type="evidence" value="ECO:0007669"/>
    <property type="project" value="TreeGrafter"/>
</dbReference>
<dbReference type="FunFam" id="3.40.50.720:FF:000084">
    <property type="entry name" value="Short-chain dehydrogenase reductase"/>
    <property type="match status" value="1"/>
</dbReference>
<proteinExistence type="inferred from homology"/>
<evidence type="ECO:0000313" key="3">
    <source>
        <dbReference type="Proteomes" id="UP000694846"/>
    </source>
</evidence>
<dbReference type="PRINTS" id="PR00081">
    <property type="entry name" value="GDHRDH"/>
</dbReference>
<dbReference type="AlphaFoldDB" id="A0A8B8GKN2"/>
<accession>A0A8B8GKN2</accession>
<dbReference type="NCBIfam" id="NF005559">
    <property type="entry name" value="PRK07231.1"/>
    <property type="match status" value="1"/>
</dbReference>
<dbReference type="GeneID" id="112692972"/>
<dbReference type="Gene3D" id="3.40.50.720">
    <property type="entry name" value="NAD(P)-binding Rossmann-like Domain"/>
    <property type="match status" value="1"/>
</dbReference>
<evidence type="ECO:0000256" key="2">
    <source>
        <dbReference type="ARBA" id="ARBA00023002"/>
    </source>
</evidence>
<keyword evidence="2" id="KW-0560">Oxidoreductase</keyword>
<name>A0A8B8GKN2_9HEMI</name>
<evidence type="ECO:0000313" key="4">
    <source>
        <dbReference type="RefSeq" id="XP_025423603.1"/>
    </source>
</evidence>
<reference evidence="4" key="1">
    <citation type="submission" date="2025-08" db="UniProtKB">
        <authorList>
            <consortium name="RefSeq"/>
        </authorList>
    </citation>
    <scope>IDENTIFICATION</scope>
    <source>
        <tissue evidence="4">Whole body</tissue>
    </source>
</reference>
<dbReference type="PRINTS" id="PR00080">
    <property type="entry name" value="SDRFAMILY"/>
</dbReference>
<dbReference type="InterPro" id="IPR020904">
    <property type="entry name" value="Sc_DH/Rdtase_CS"/>
</dbReference>
<dbReference type="OrthoDB" id="1669814at2759"/>
<gene>
    <name evidence="4" type="primary">LOC112692972</name>
</gene>
<keyword evidence="3" id="KW-1185">Reference proteome</keyword>
<dbReference type="SUPFAM" id="SSF51735">
    <property type="entry name" value="NAD(P)-binding Rossmann-fold domains"/>
    <property type="match status" value="1"/>
</dbReference>
<dbReference type="Pfam" id="PF13561">
    <property type="entry name" value="adh_short_C2"/>
    <property type="match status" value="1"/>
</dbReference>
<dbReference type="InterPro" id="IPR036291">
    <property type="entry name" value="NAD(P)-bd_dom_sf"/>
</dbReference>
<evidence type="ECO:0000256" key="1">
    <source>
        <dbReference type="ARBA" id="ARBA00006484"/>
    </source>
</evidence>
<dbReference type="InterPro" id="IPR002347">
    <property type="entry name" value="SDR_fam"/>
</dbReference>
<protein>
    <submittedName>
        <fullName evidence="4">Dehydrogenase/reductase SDR family member 4-like</fullName>
    </submittedName>
</protein>
<dbReference type="RefSeq" id="XP_025423603.1">
    <property type="nucleotide sequence ID" value="XM_025567818.1"/>
</dbReference>
<organism evidence="3 4">
    <name type="scientific">Sipha flava</name>
    <name type="common">yellow sugarcane aphid</name>
    <dbReference type="NCBI Taxonomy" id="143950"/>
    <lineage>
        <taxon>Eukaryota</taxon>
        <taxon>Metazoa</taxon>
        <taxon>Ecdysozoa</taxon>
        <taxon>Arthropoda</taxon>
        <taxon>Hexapoda</taxon>
        <taxon>Insecta</taxon>
        <taxon>Pterygota</taxon>
        <taxon>Neoptera</taxon>
        <taxon>Paraneoptera</taxon>
        <taxon>Hemiptera</taxon>
        <taxon>Sternorrhyncha</taxon>
        <taxon>Aphidomorpha</taxon>
        <taxon>Aphidoidea</taxon>
        <taxon>Aphididae</taxon>
        <taxon>Sipha</taxon>
    </lineage>
</organism>
<dbReference type="Proteomes" id="UP000694846">
    <property type="component" value="Unplaced"/>
</dbReference>
<sequence>MHCISKFSSPFTISFRTQLKKMSSNIAKPLDGKVAIITASTDGIGFATAKQLASHGASVMISSRKQNNVERALAELQKEYGVTKVHGVVCHVSKKDDRFNLIQETIKIFGGIDILVSNAATNPTSGSVLDCEEEIWDKIFEVNVKSAFLITKEVVPHLISRGGGSIVYVSSITGLNPMSLLGAYSVSKTALLGLTKVVANDLAANNIRVNCVAPGVIKTKFASSLTENDALSEYLLQMKPMKRFGVPKEVASVISFLCSSSSSFITGETIAISGGMQSRL</sequence>